<evidence type="ECO:0000313" key="3">
    <source>
        <dbReference type="EMBL" id="NJP37482.1"/>
    </source>
</evidence>
<dbReference type="Pfam" id="PF01546">
    <property type="entry name" value="Peptidase_M20"/>
    <property type="match status" value="1"/>
</dbReference>
<sequence>MSWSDAIAAKTEQLTALRRKLHQIAEPGWCEYQTTAAIVSELSELPVTIYTGTDAVESSARMGLPSAEEDAYFFQLAEKAAVEPALLERMQGGHTGAVAVLDTGKPGPDTALRFDIDALPITEASSDHVPADAGFPSKHEGFMHACGHDGHTAIGVELVKLCVENVDQLTGTFTFLFQPAEEGSRGAYAMVKKGWLDGKDYFFSGHIGIHDLEVGTIACGTERFLATTKLDVTFTGVSAHAGVDPAAGKNALLAAASAAIQLQAIPPHRDGITRLNVGKLTAGEGRNIIPERADIMMETRGETNELNAYMEEEARRILTACADMYGVEVSIDVTGRGSTTESSKAIGAKLSTWGEQFTKRVIGPLPLGGSEDAALMMNRVREQNGEAAYLLYGTPLPYGHHHPKFTFDEGVLPAAVEALAQLITTYHEKEGMSR</sequence>
<dbReference type="Pfam" id="PF07687">
    <property type="entry name" value="M20_dimer"/>
    <property type="match status" value="1"/>
</dbReference>
<evidence type="ECO:0000256" key="1">
    <source>
        <dbReference type="PIRSR" id="PIRSR005962-1"/>
    </source>
</evidence>
<dbReference type="GO" id="GO:0046872">
    <property type="term" value="F:metal ion binding"/>
    <property type="evidence" value="ECO:0007669"/>
    <property type="project" value="UniProtKB-KW"/>
</dbReference>
<feature type="binding site" evidence="1">
    <location>
        <position position="146"/>
    </location>
    <ligand>
        <name>Mn(2+)</name>
        <dbReference type="ChEBI" id="CHEBI:29035"/>
        <label>2</label>
    </ligand>
</feature>
<dbReference type="GO" id="GO:0005737">
    <property type="term" value="C:cytoplasm"/>
    <property type="evidence" value="ECO:0007669"/>
    <property type="project" value="TreeGrafter"/>
</dbReference>
<dbReference type="NCBIfam" id="TIGR01891">
    <property type="entry name" value="amidohydrolases"/>
    <property type="match status" value="1"/>
</dbReference>
<dbReference type="GO" id="GO:0046657">
    <property type="term" value="P:folic acid catabolic process"/>
    <property type="evidence" value="ECO:0007669"/>
    <property type="project" value="TreeGrafter"/>
</dbReference>
<keyword evidence="1" id="KW-0464">Manganese</keyword>
<name>A0A969PNJ3_9BACI</name>
<dbReference type="AlphaFoldDB" id="A0A969PNJ3"/>
<dbReference type="RefSeq" id="WP_168006079.1">
    <property type="nucleotide sequence ID" value="NZ_JAATHJ010000009.1"/>
</dbReference>
<comment type="caution">
    <text evidence="3">The sequence shown here is derived from an EMBL/GenBank/DDBJ whole genome shotgun (WGS) entry which is preliminary data.</text>
</comment>
<protein>
    <submittedName>
        <fullName evidence="3">M20 family metallo-hydrolase</fullName>
    </submittedName>
</protein>
<feature type="binding site" evidence="1">
    <location>
        <position position="401"/>
    </location>
    <ligand>
        <name>Mn(2+)</name>
        <dbReference type="ChEBI" id="CHEBI:29035"/>
        <label>2</label>
    </ligand>
</feature>
<keyword evidence="4" id="KW-1185">Reference proteome</keyword>
<dbReference type="GO" id="GO:0016805">
    <property type="term" value="F:dipeptidase activity"/>
    <property type="evidence" value="ECO:0007669"/>
    <property type="project" value="TreeGrafter"/>
</dbReference>
<feature type="binding site" evidence="1">
    <location>
        <position position="182"/>
    </location>
    <ligand>
        <name>Mn(2+)</name>
        <dbReference type="ChEBI" id="CHEBI:29035"/>
        <label>2</label>
    </ligand>
</feature>
<proteinExistence type="predicted"/>
<dbReference type="EMBL" id="JAATHJ010000009">
    <property type="protein sequence ID" value="NJP37482.1"/>
    <property type="molecule type" value="Genomic_DNA"/>
</dbReference>
<dbReference type="PIRSF" id="PIRSF005962">
    <property type="entry name" value="Pept_M20D_amidohydro"/>
    <property type="match status" value="1"/>
</dbReference>
<organism evidence="3 4">
    <name type="scientific">Alkalicoccus luteus</name>
    <dbReference type="NCBI Taxonomy" id="1237094"/>
    <lineage>
        <taxon>Bacteria</taxon>
        <taxon>Bacillati</taxon>
        <taxon>Bacillota</taxon>
        <taxon>Bacilli</taxon>
        <taxon>Bacillales</taxon>
        <taxon>Bacillaceae</taxon>
        <taxon>Alkalicoccus</taxon>
    </lineage>
</organism>
<dbReference type="SUPFAM" id="SSF55031">
    <property type="entry name" value="Bacterial exopeptidase dimerisation domain"/>
    <property type="match status" value="1"/>
</dbReference>
<dbReference type="InterPro" id="IPR002933">
    <property type="entry name" value="Peptidase_M20"/>
</dbReference>
<evidence type="ECO:0000259" key="2">
    <source>
        <dbReference type="Pfam" id="PF07687"/>
    </source>
</evidence>
<dbReference type="PANTHER" id="PTHR30575:SF3">
    <property type="entry name" value="PEPTIDASE M20 DIMERISATION DOMAIN-CONTAINING PROTEIN"/>
    <property type="match status" value="1"/>
</dbReference>
<dbReference type="PANTHER" id="PTHR30575">
    <property type="entry name" value="PEPTIDASE M20"/>
    <property type="match status" value="1"/>
</dbReference>
<feature type="domain" description="Peptidase M20 dimerisation" evidence="2">
    <location>
        <begin position="230"/>
        <end position="318"/>
    </location>
</feature>
<gene>
    <name evidence="3" type="ORF">HCN83_07765</name>
</gene>
<dbReference type="InterPro" id="IPR036264">
    <property type="entry name" value="Bact_exopeptidase_dim_dom"/>
</dbReference>
<accession>A0A969PNJ3</accession>
<dbReference type="SUPFAM" id="SSF53187">
    <property type="entry name" value="Zn-dependent exopeptidases"/>
    <property type="match status" value="1"/>
</dbReference>
<dbReference type="InterPro" id="IPR011650">
    <property type="entry name" value="Peptidase_M20_dimer"/>
</dbReference>
<evidence type="ECO:0000313" key="4">
    <source>
        <dbReference type="Proteomes" id="UP000752012"/>
    </source>
</evidence>
<dbReference type="InterPro" id="IPR017439">
    <property type="entry name" value="Amidohydrolase"/>
</dbReference>
<dbReference type="InterPro" id="IPR052030">
    <property type="entry name" value="Peptidase_M20/M20A_hydrolases"/>
</dbReference>
<dbReference type="Gene3D" id="3.40.630.10">
    <property type="entry name" value="Zn peptidases"/>
    <property type="match status" value="2"/>
</dbReference>
<feature type="binding site" evidence="1">
    <location>
        <position position="148"/>
    </location>
    <ligand>
        <name>Mn(2+)</name>
        <dbReference type="ChEBI" id="CHEBI:29035"/>
        <label>2</label>
    </ligand>
</feature>
<keyword evidence="1" id="KW-0479">Metal-binding</keyword>
<feature type="binding site" evidence="1">
    <location>
        <position position="206"/>
    </location>
    <ligand>
        <name>Mn(2+)</name>
        <dbReference type="ChEBI" id="CHEBI:29035"/>
        <label>2</label>
    </ligand>
</feature>
<dbReference type="GO" id="GO:0071713">
    <property type="term" value="F:para-aminobenzoyl-glutamate hydrolase activity"/>
    <property type="evidence" value="ECO:0007669"/>
    <property type="project" value="TreeGrafter"/>
</dbReference>
<reference evidence="3 4" key="1">
    <citation type="submission" date="2020-03" db="EMBL/GenBank/DDBJ databases">
        <title>Assessment of the enzymatic potential of alkaline-tolerant lipase obtained from Bacillus luteus H11 (technogenic soil) for the bioremediation of saline soils contaminated with petroleum substances.</title>
        <authorList>
            <person name="Kalwasinska A."/>
        </authorList>
    </citation>
    <scope>NUCLEOTIDE SEQUENCE [LARGE SCALE GENOMIC DNA]</scope>
    <source>
        <strain evidence="3 4">H11</strain>
    </source>
</reference>
<dbReference type="Proteomes" id="UP000752012">
    <property type="component" value="Unassembled WGS sequence"/>
</dbReference>
<comment type="cofactor">
    <cofactor evidence="1">
        <name>Mn(2+)</name>
        <dbReference type="ChEBI" id="CHEBI:29035"/>
    </cofactor>
    <text evidence="1">The Mn(2+) ion enhances activity.</text>
</comment>